<keyword evidence="12" id="KW-0539">Nucleus</keyword>
<dbReference type="FunFam" id="2.40.50.700:FF:000001">
    <property type="entry name" value="Exosome complex exonuclease exoribonuclease (Rrp44)"/>
    <property type="match status" value="1"/>
</dbReference>
<dbReference type="Gene3D" id="3.40.50.1010">
    <property type="entry name" value="5'-nuclease"/>
    <property type="match status" value="1"/>
</dbReference>
<feature type="domain" description="PIN" evidence="16">
    <location>
        <begin position="89"/>
        <end position="215"/>
    </location>
</feature>
<dbReference type="PANTHER" id="PTHR23355:SF35">
    <property type="entry name" value="EXOSOME COMPLEX EXONUCLEASE RRP44"/>
    <property type="match status" value="1"/>
</dbReference>
<reference evidence="18" key="1">
    <citation type="submission" date="2023-11" db="EMBL/GenBank/DDBJ databases">
        <authorList>
            <person name="De Vega J J."/>
            <person name="De Vega J J."/>
        </authorList>
    </citation>
    <scope>NUCLEOTIDE SEQUENCE</scope>
</reference>
<dbReference type="GO" id="GO:0006364">
    <property type="term" value="P:rRNA processing"/>
    <property type="evidence" value="ECO:0007669"/>
    <property type="project" value="UniProtKB-KW"/>
</dbReference>
<keyword evidence="10" id="KW-0269">Exonuclease</keyword>
<dbReference type="Proteomes" id="UP001295794">
    <property type="component" value="Unassembled WGS sequence"/>
</dbReference>
<accession>A0AAD2Q5Y2</accession>
<keyword evidence="11" id="KW-0694">RNA-binding</keyword>
<dbReference type="AlphaFoldDB" id="A0AAD2Q5Y2"/>
<dbReference type="Pfam" id="PF00773">
    <property type="entry name" value="RNB"/>
    <property type="match status" value="1"/>
</dbReference>
<evidence type="ECO:0000256" key="8">
    <source>
        <dbReference type="ARBA" id="ARBA00022801"/>
    </source>
</evidence>
<evidence type="ECO:0000256" key="11">
    <source>
        <dbReference type="ARBA" id="ARBA00022884"/>
    </source>
</evidence>
<dbReference type="InterPro" id="IPR050180">
    <property type="entry name" value="RNR_Ribonuclease"/>
</dbReference>
<dbReference type="Pfam" id="PF17216">
    <property type="entry name" value="Rrp44_CSD1"/>
    <property type="match status" value="1"/>
</dbReference>
<dbReference type="InterPro" id="IPR033771">
    <property type="entry name" value="Rrp44_CSD1"/>
</dbReference>
<dbReference type="Gene3D" id="2.40.50.690">
    <property type="match status" value="1"/>
</dbReference>
<evidence type="ECO:0000259" key="17">
    <source>
        <dbReference type="SMART" id="SM00955"/>
    </source>
</evidence>
<dbReference type="InterPro" id="IPR041505">
    <property type="entry name" value="Dis3_CSD2"/>
</dbReference>
<dbReference type="CDD" id="cd09862">
    <property type="entry name" value="PIN_Rrp44-like"/>
    <property type="match status" value="1"/>
</dbReference>
<comment type="similarity">
    <text evidence="4 14">Belongs to the RNR ribonuclease family.</text>
</comment>
<evidence type="ECO:0000256" key="9">
    <source>
        <dbReference type="ARBA" id="ARBA00022835"/>
    </source>
</evidence>
<protein>
    <recommendedName>
        <fullName evidence="13">Ribosomal RNA-processing protein 44</fullName>
    </recommendedName>
</protein>
<dbReference type="Pfam" id="PF13638">
    <property type="entry name" value="PIN_4"/>
    <property type="match status" value="1"/>
</dbReference>
<evidence type="ECO:0000256" key="15">
    <source>
        <dbReference type="SAM" id="MobiDB-lite"/>
    </source>
</evidence>
<organism evidence="18 19">
    <name type="scientific">Mycena citricolor</name>
    <dbReference type="NCBI Taxonomy" id="2018698"/>
    <lineage>
        <taxon>Eukaryota</taxon>
        <taxon>Fungi</taxon>
        <taxon>Dikarya</taxon>
        <taxon>Basidiomycota</taxon>
        <taxon>Agaricomycotina</taxon>
        <taxon>Agaricomycetes</taxon>
        <taxon>Agaricomycetidae</taxon>
        <taxon>Agaricales</taxon>
        <taxon>Marasmiineae</taxon>
        <taxon>Mycenaceae</taxon>
        <taxon>Mycena</taxon>
    </lineage>
</organism>
<dbReference type="SUPFAM" id="SSF88723">
    <property type="entry name" value="PIN domain-like"/>
    <property type="match status" value="1"/>
</dbReference>
<dbReference type="GO" id="GO:0000175">
    <property type="term" value="F:3'-5'-RNA exonuclease activity"/>
    <property type="evidence" value="ECO:0007669"/>
    <property type="project" value="UniProtKB-ARBA"/>
</dbReference>
<dbReference type="GO" id="GO:0019899">
    <property type="term" value="F:enzyme binding"/>
    <property type="evidence" value="ECO:0007669"/>
    <property type="project" value="UniProtKB-ARBA"/>
</dbReference>
<comment type="caution">
    <text evidence="18">The sequence shown here is derived from an EMBL/GenBank/DDBJ whole genome shotgun (WGS) entry which is preliminary data.</text>
</comment>
<gene>
    <name evidence="18" type="ORF">MYCIT1_LOCUS30195</name>
</gene>
<dbReference type="InterPro" id="IPR022966">
    <property type="entry name" value="RNase_II/R_CS"/>
</dbReference>
<keyword evidence="5" id="KW-0963">Cytoplasm</keyword>
<dbReference type="SUPFAM" id="SSF50249">
    <property type="entry name" value="Nucleic acid-binding proteins"/>
    <property type="match status" value="3"/>
</dbReference>
<keyword evidence="8" id="KW-0378">Hydrolase</keyword>
<keyword evidence="9" id="KW-0271">Exosome</keyword>
<evidence type="ECO:0000256" key="5">
    <source>
        <dbReference type="ARBA" id="ARBA00022490"/>
    </source>
</evidence>
<keyword evidence="19" id="KW-1185">Reference proteome</keyword>
<evidence type="ECO:0000313" key="18">
    <source>
        <dbReference type="EMBL" id="CAK5279878.1"/>
    </source>
</evidence>
<evidence type="ECO:0000256" key="1">
    <source>
        <dbReference type="ARBA" id="ARBA00001946"/>
    </source>
</evidence>
<dbReference type="InterPro" id="IPR033770">
    <property type="entry name" value="RRP44_S1"/>
</dbReference>
<dbReference type="GO" id="GO:0003723">
    <property type="term" value="F:RNA binding"/>
    <property type="evidence" value="ECO:0007669"/>
    <property type="project" value="UniProtKB-KW"/>
</dbReference>
<evidence type="ECO:0000256" key="3">
    <source>
        <dbReference type="ARBA" id="ARBA00004496"/>
    </source>
</evidence>
<dbReference type="GO" id="GO:0004519">
    <property type="term" value="F:endonuclease activity"/>
    <property type="evidence" value="ECO:0007669"/>
    <property type="project" value="TreeGrafter"/>
</dbReference>
<dbReference type="SMART" id="SM00955">
    <property type="entry name" value="RNB"/>
    <property type="match status" value="1"/>
</dbReference>
<dbReference type="GO" id="GO:0016075">
    <property type="term" value="P:rRNA catabolic process"/>
    <property type="evidence" value="ECO:0007669"/>
    <property type="project" value="TreeGrafter"/>
</dbReference>
<dbReference type="Pfam" id="PF17849">
    <property type="entry name" value="OB_Dis3"/>
    <property type="match status" value="1"/>
</dbReference>
<feature type="domain" description="RNB" evidence="17">
    <location>
        <begin position="537"/>
        <end position="887"/>
    </location>
</feature>
<evidence type="ECO:0000256" key="4">
    <source>
        <dbReference type="ARBA" id="ARBA00005785"/>
    </source>
</evidence>
<dbReference type="InterPro" id="IPR029060">
    <property type="entry name" value="PIN-like_dom_sf"/>
</dbReference>
<evidence type="ECO:0000256" key="14">
    <source>
        <dbReference type="RuleBase" id="RU003901"/>
    </source>
</evidence>
<evidence type="ECO:0000313" key="19">
    <source>
        <dbReference type="Proteomes" id="UP001295794"/>
    </source>
</evidence>
<dbReference type="FunFam" id="3.40.50.1010:FF:000021">
    <property type="entry name" value="DIS3-like exonuclease 1 isoform X1"/>
    <property type="match status" value="1"/>
</dbReference>
<dbReference type="InterPro" id="IPR002716">
    <property type="entry name" value="PIN_dom"/>
</dbReference>
<evidence type="ECO:0000256" key="12">
    <source>
        <dbReference type="ARBA" id="ARBA00023242"/>
    </source>
</evidence>
<name>A0AAD2Q5Y2_9AGAR</name>
<keyword evidence="6" id="KW-0698">rRNA processing</keyword>
<dbReference type="InterPro" id="IPR001900">
    <property type="entry name" value="RNase_II/R"/>
</dbReference>
<evidence type="ECO:0000259" key="16">
    <source>
        <dbReference type="SMART" id="SM00670"/>
    </source>
</evidence>
<evidence type="ECO:0000256" key="7">
    <source>
        <dbReference type="ARBA" id="ARBA00022722"/>
    </source>
</evidence>
<evidence type="ECO:0000256" key="6">
    <source>
        <dbReference type="ARBA" id="ARBA00022552"/>
    </source>
</evidence>
<comment type="cofactor">
    <cofactor evidence="1">
        <name>Mg(2+)</name>
        <dbReference type="ChEBI" id="CHEBI:18420"/>
    </cofactor>
</comment>
<evidence type="ECO:0000256" key="2">
    <source>
        <dbReference type="ARBA" id="ARBA00004123"/>
    </source>
</evidence>
<keyword evidence="7" id="KW-0540">Nuclease</keyword>
<sequence length="1038" mass="114603">MLTNHHLLLYHSPMVDITIRKRPRAEAVVTQRKFFKKTARGKVIKVLRERYLRDDVGCGIEGCSACENSTANPLPHQGDTKHPVYPSGHFILPDTNVFLSQMDLMESGLFNPPIILLQTVLEEVRHRSIPLYNRLKALVRMDDKKVWVFYNEFRSETAIVREENESPNDRNDRGIRKAAEWYNAHTNVSRPVVRGKPKPQIPQVVLITEDAANRKKAQDSGIPASSIRKYISALPESTAAQLLDILSSADENQIEPTRAAAGRQALYPEYYPESIIQAGISTGKLFKGHFMANAYNYLQGTVSVPDYPKPVLLIGREHLNRAVHGDIVAIEIFDESKWGVEGDEVVDQEATLKNDDGADSDDEEEENEGFLREEAKAVRAAEAAAQQKEKQPTGRVVGIVKRNWKPIVCHIDATALPSGASTSATSAKSLSTQSLLAHPTSTLLPRIRIRTRQGPSLVNKKILVAIDGWSATSRYPDGHFVRILGVVGGEDAEREGIMLEFGISYGAFGSAILGCLPPEGDSWVVPPKSDDGAWKGREDLRGLTICSIDPPNCQDIDDALHARLLPNGNIEAGVHIADVSHFVHADTPMDSEAAARGTTVYLVDKRIDMLPALLGTNLCSLRPYVERLAFSAIWVRIIHFDSSLVDISFQELSPDAEIVNVRFTKSVIQSKAAFTYEEAQIRKDDLTKQDELTQAIRLLNSMAQKLKAARMAAGALNLASPEVKIHMDSAESSDPIDVEQKEMRETNSLVEEFMLLANISVARKIWEAFPGTAVLRRHMPPPRVNFDKLKDILAKRKGMTLDVSSSGALAASLDKCVDANEPAFNTLVRIMATRCMLPAEYFCSGSVGRDTFGHYGLASPIYTHFTSPIRRYADVLAHRQLAAAIDHAPLHGSLHSKPHVERILEVVNRRHRMAQMAGRASVEYYVGLALKGRTEKKGGGSVTEEAFVIRTFRNGLGVFVSKLGIEGLVMFKRDLTQFDAENYTVTIPGSSGAVSGGEDVTISVFDKVVVNIDVEKDKNTQKSKVRMTLVHPIDSAAL</sequence>
<dbReference type="PROSITE" id="PS01175">
    <property type="entry name" value="RIBONUCLEASE_II"/>
    <property type="match status" value="1"/>
</dbReference>
<comment type="subcellular location">
    <subcellularLocation>
        <location evidence="3">Cytoplasm</location>
    </subcellularLocation>
    <subcellularLocation>
        <location evidence="2">Nucleus</location>
    </subcellularLocation>
</comment>
<dbReference type="GO" id="GO:0000177">
    <property type="term" value="C:cytoplasmic exosome (RNase complex)"/>
    <property type="evidence" value="ECO:0007669"/>
    <property type="project" value="TreeGrafter"/>
</dbReference>
<feature type="region of interest" description="Disordered" evidence="15">
    <location>
        <begin position="350"/>
        <end position="370"/>
    </location>
</feature>
<proteinExistence type="inferred from homology"/>
<feature type="compositionally biased region" description="Acidic residues" evidence="15">
    <location>
        <begin position="357"/>
        <end position="368"/>
    </location>
</feature>
<dbReference type="SMART" id="SM00670">
    <property type="entry name" value="PINc"/>
    <property type="match status" value="1"/>
</dbReference>
<dbReference type="Pfam" id="PF17215">
    <property type="entry name" value="Rrp44_S1"/>
    <property type="match status" value="1"/>
</dbReference>
<dbReference type="EMBL" id="CAVNYO010000440">
    <property type="protein sequence ID" value="CAK5279878.1"/>
    <property type="molecule type" value="Genomic_DNA"/>
</dbReference>
<evidence type="ECO:0000256" key="10">
    <source>
        <dbReference type="ARBA" id="ARBA00022839"/>
    </source>
</evidence>
<dbReference type="Gene3D" id="2.40.50.700">
    <property type="match status" value="1"/>
</dbReference>
<evidence type="ECO:0000256" key="13">
    <source>
        <dbReference type="ARBA" id="ARBA00077930"/>
    </source>
</evidence>
<dbReference type="GO" id="GO:0071031">
    <property type="term" value="P:nuclear mRNA surveillance of mRNA 3'-end processing"/>
    <property type="evidence" value="ECO:0007669"/>
    <property type="project" value="TreeGrafter"/>
</dbReference>
<dbReference type="PANTHER" id="PTHR23355">
    <property type="entry name" value="RIBONUCLEASE"/>
    <property type="match status" value="1"/>
</dbReference>
<dbReference type="InterPro" id="IPR012340">
    <property type="entry name" value="NA-bd_OB-fold"/>
</dbReference>
<dbReference type="Gene3D" id="2.40.50.140">
    <property type="entry name" value="Nucleic acid-binding proteins"/>
    <property type="match status" value="1"/>
</dbReference>
<dbReference type="GO" id="GO:0000176">
    <property type="term" value="C:nuclear exosome (RNase complex)"/>
    <property type="evidence" value="ECO:0007669"/>
    <property type="project" value="TreeGrafter"/>
</dbReference>